<name>A0A2M7CIQ6_9BACT</name>
<dbReference type="EC" id="2.1.1.72" evidence="1"/>
<evidence type="ECO:0000256" key="7">
    <source>
        <dbReference type="ARBA" id="ARBA00047942"/>
    </source>
</evidence>
<keyword evidence="5" id="KW-0680">Restriction system</keyword>
<dbReference type="InterPro" id="IPR002052">
    <property type="entry name" value="DNA_methylase_N6_adenine_CS"/>
</dbReference>
<dbReference type="InterPro" id="IPR029063">
    <property type="entry name" value="SAM-dependent_MTases_sf"/>
</dbReference>
<dbReference type="PANTHER" id="PTHR33841">
    <property type="entry name" value="DNA METHYLTRANSFERASE YEEA-RELATED"/>
    <property type="match status" value="1"/>
</dbReference>
<evidence type="ECO:0000256" key="2">
    <source>
        <dbReference type="ARBA" id="ARBA00022603"/>
    </source>
</evidence>
<dbReference type="PROSITE" id="PS00092">
    <property type="entry name" value="N6_MTASE"/>
    <property type="match status" value="1"/>
</dbReference>
<evidence type="ECO:0000256" key="3">
    <source>
        <dbReference type="ARBA" id="ARBA00022679"/>
    </source>
</evidence>
<dbReference type="Gene3D" id="3.40.50.150">
    <property type="entry name" value="Vaccinia Virus protein VP39"/>
    <property type="match status" value="1"/>
</dbReference>
<dbReference type="GO" id="GO:0032259">
    <property type="term" value="P:methylation"/>
    <property type="evidence" value="ECO:0007669"/>
    <property type="project" value="UniProtKB-KW"/>
</dbReference>
<dbReference type="Pfam" id="PF07669">
    <property type="entry name" value="Eco57I"/>
    <property type="match status" value="1"/>
</dbReference>
<dbReference type="SUPFAM" id="SSF53335">
    <property type="entry name" value="S-adenosyl-L-methionine-dependent methyltransferases"/>
    <property type="match status" value="1"/>
</dbReference>
<sequence>MDLKQLNYQWQKEKEFYTRQELGSGVHSFVKNCLESEKLFKLKAGSLSTKIELRKNEFIHEKTAKEKRRADFVIYIDTDIVIPLEVEKYLNIKAGIKQLQNYQKDFDKQYGILTDGWSWRFYNNNIYRVFTLGQILNETDVFIEFWKEYIKPEFYYLSFFEPQGQLLLLNDSEILPVDKNRLLFFQDITNLIKSLKSKLNIEGYLRDLTTREKEKKLVEITYAYIIQFILYKVLVDNEFDDFKQAFESRNNAIYECLKAKQYGKILGIIEGISNTISENIYRPFVKEQQFISKTILNLICQPKNELSDVSPWLDIFVFIKKYNFANLENEIFGYIYENYLKELYEEGQKGQYFTDPSVVNFMLQQIGYIPENIKKRYGCNKNSISLCDPSCGSGTFLYSAVNQIVKVFGDHSKEKSQHVEKIINENIFGLDIAEFPLYLAEMNILMRLLPQIITEKYNNPIDKKIKLFLTRDSVAEFINAGLKNTYNDIVVANGSQSLFDASKLDFEYKSFMREGGDIKEMKKGMRHPRRLFDFVIGNPPYIGYNECSRQKILIFDLMKKGEAKLNDIYGVNLHSVPINRKKYRPNPNLYAFFVALGLALLKDTGKLCYIIPQTILTAGDLDVLRWHLAKFTTIDKIITFGGKMFIGRGLKQNKPVATSSLIIVASKATPLATHKVEIINYKSANDSIEKTLQNILSDKKAKIKTILQGKLLNNIASWNFIKEDKAFLDFYDGYKQNSQSIAIYYDHMLAQNKFGSKFYFDGGYNIDERRILADPLDKKFNYLYPKFDNNLYTIKKNIGYWANNRGNNTSIQIGLRQGNQGYNLLDSPHKILWSYANPKRFHFSSLPLIWARNQICAIGSKNKKELLYLFSILNSSLIHKVICAVLKNENEKDLLLSLSSIKQFVRAPKITEFNQHIKTEIIKQADIMLCMEEKKLSDCVNFSGILMQKFDTLVINSGELNLISGEKQISRSIKNADRILVSKIIDYALEQKTLFGNNKKISLDDLENLPVIDFDQQRQIKDYVDDLVFVLYFNVVLKNIGIKNASSIKFQCWKNKFYKIANS</sequence>
<organism evidence="9 10">
    <name type="scientific">Candidatus Berkelbacteria bacterium CG03_land_8_20_14_0_80_40_36</name>
    <dbReference type="NCBI Taxonomy" id="1974509"/>
    <lineage>
        <taxon>Bacteria</taxon>
        <taxon>Candidatus Berkelbacteria</taxon>
    </lineage>
</organism>
<dbReference type="EMBL" id="PEUM01000031">
    <property type="protein sequence ID" value="PIV25515.1"/>
    <property type="molecule type" value="Genomic_DNA"/>
</dbReference>
<dbReference type="AlphaFoldDB" id="A0A2M7CIQ6"/>
<gene>
    <name evidence="9" type="ORF">COS38_01205</name>
</gene>
<dbReference type="GO" id="GO:0009007">
    <property type="term" value="F:site-specific DNA-methyltransferase (adenine-specific) activity"/>
    <property type="evidence" value="ECO:0007669"/>
    <property type="project" value="UniProtKB-EC"/>
</dbReference>
<evidence type="ECO:0000256" key="4">
    <source>
        <dbReference type="ARBA" id="ARBA00022691"/>
    </source>
</evidence>
<evidence type="ECO:0000256" key="6">
    <source>
        <dbReference type="ARBA" id="ARBA00023125"/>
    </source>
</evidence>
<reference evidence="10" key="1">
    <citation type="submission" date="2017-09" db="EMBL/GenBank/DDBJ databases">
        <title>Depth-based differentiation of microbial function through sediment-hosted aquifers and enrichment of novel symbionts in the deep terrestrial subsurface.</title>
        <authorList>
            <person name="Probst A.J."/>
            <person name="Ladd B."/>
            <person name="Jarett J.K."/>
            <person name="Geller-Mcgrath D.E."/>
            <person name="Sieber C.M.K."/>
            <person name="Emerson J.B."/>
            <person name="Anantharaman K."/>
            <person name="Thomas B.C."/>
            <person name="Malmstrom R."/>
            <person name="Stieglmeier M."/>
            <person name="Klingl A."/>
            <person name="Woyke T."/>
            <person name="Ryan C.M."/>
            <person name="Banfield J.F."/>
        </authorList>
    </citation>
    <scope>NUCLEOTIDE SEQUENCE [LARGE SCALE GENOMIC DNA]</scope>
</reference>
<evidence type="ECO:0000259" key="8">
    <source>
        <dbReference type="Pfam" id="PF07669"/>
    </source>
</evidence>
<dbReference type="GO" id="GO:0003677">
    <property type="term" value="F:DNA binding"/>
    <property type="evidence" value="ECO:0007669"/>
    <property type="project" value="UniProtKB-KW"/>
</dbReference>
<comment type="catalytic activity">
    <reaction evidence="7">
        <text>a 2'-deoxyadenosine in DNA + S-adenosyl-L-methionine = an N(6)-methyl-2'-deoxyadenosine in DNA + S-adenosyl-L-homocysteine + H(+)</text>
        <dbReference type="Rhea" id="RHEA:15197"/>
        <dbReference type="Rhea" id="RHEA-COMP:12418"/>
        <dbReference type="Rhea" id="RHEA-COMP:12419"/>
        <dbReference type="ChEBI" id="CHEBI:15378"/>
        <dbReference type="ChEBI" id="CHEBI:57856"/>
        <dbReference type="ChEBI" id="CHEBI:59789"/>
        <dbReference type="ChEBI" id="CHEBI:90615"/>
        <dbReference type="ChEBI" id="CHEBI:90616"/>
        <dbReference type="EC" id="2.1.1.72"/>
    </reaction>
</comment>
<dbReference type="PANTHER" id="PTHR33841:SF6">
    <property type="entry name" value="TYPE II METHYLTRANSFERASE M.HINDII"/>
    <property type="match status" value="1"/>
</dbReference>
<comment type="caution">
    <text evidence="9">The sequence shown here is derived from an EMBL/GenBank/DDBJ whole genome shotgun (WGS) entry which is preliminary data.</text>
</comment>
<evidence type="ECO:0000313" key="10">
    <source>
        <dbReference type="Proteomes" id="UP000229966"/>
    </source>
</evidence>
<dbReference type="PRINTS" id="PR00507">
    <property type="entry name" value="N12N6MTFRASE"/>
</dbReference>
<keyword evidence="4" id="KW-0949">S-adenosyl-L-methionine</keyword>
<dbReference type="InterPro" id="IPR050953">
    <property type="entry name" value="N4_N6_ade-DNA_methylase"/>
</dbReference>
<evidence type="ECO:0000256" key="1">
    <source>
        <dbReference type="ARBA" id="ARBA00011900"/>
    </source>
</evidence>
<keyword evidence="2" id="KW-0489">Methyltransferase</keyword>
<evidence type="ECO:0000313" key="9">
    <source>
        <dbReference type="EMBL" id="PIV25515.1"/>
    </source>
</evidence>
<feature type="domain" description="Type II methyltransferase M.TaqI-like" evidence="8">
    <location>
        <begin position="425"/>
        <end position="643"/>
    </location>
</feature>
<dbReference type="InterPro" id="IPR011639">
    <property type="entry name" value="MethylTrfase_TaqI-like_dom"/>
</dbReference>
<keyword evidence="6" id="KW-0238">DNA-binding</keyword>
<evidence type="ECO:0000256" key="5">
    <source>
        <dbReference type="ARBA" id="ARBA00022747"/>
    </source>
</evidence>
<keyword evidence="3" id="KW-0808">Transferase</keyword>
<accession>A0A2M7CIQ6</accession>
<proteinExistence type="predicted"/>
<dbReference type="GO" id="GO:0009307">
    <property type="term" value="P:DNA restriction-modification system"/>
    <property type="evidence" value="ECO:0007669"/>
    <property type="project" value="UniProtKB-KW"/>
</dbReference>
<protein>
    <recommendedName>
        <fullName evidence="1">site-specific DNA-methyltransferase (adenine-specific)</fullName>
        <ecNumber evidence="1">2.1.1.72</ecNumber>
    </recommendedName>
</protein>
<dbReference type="Proteomes" id="UP000229966">
    <property type="component" value="Unassembled WGS sequence"/>
</dbReference>